<evidence type="ECO:0000313" key="4">
    <source>
        <dbReference type="Proteomes" id="UP001418222"/>
    </source>
</evidence>
<dbReference type="GO" id="GO:0003723">
    <property type="term" value="F:RNA binding"/>
    <property type="evidence" value="ECO:0007669"/>
    <property type="project" value="InterPro"/>
</dbReference>
<dbReference type="Proteomes" id="UP001418222">
    <property type="component" value="Unassembled WGS sequence"/>
</dbReference>
<feature type="repeat" description="PPR" evidence="2">
    <location>
        <begin position="212"/>
        <end position="242"/>
    </location>
</feature>
<keyword evidence="4" id="KW-1185">Reference proteome</keyword>
<dbReference type="NCBIfam" id="TIGR00756">
    <property type="entry name" value="PPR"/>
    <property type="match status" value="5"/>
</dbReference>
<dbReference type="PROSITE" id="PS51375">
    <property type="entry name" value="PPR"/>
    <property type="match status" value="5"/>
</dbReference>
<protein>
    <submittedName>
        <fullName evidence="3">Pentatricopeptide repeat-containing protein</fullName>
    </submittedName>
</protein>
<name>A0AAP0GD56_9ASPA</name>
<proteinExistence type="predicted"/>
<dbReference type="Pfam" id="PF01535">
    <property type="entry name" value="PPR"/>
    <property type="match status" value="1"/>
</dbReference>
<dbReference type="InterPro" id="IPR011990">
    <property type="entry name" value="TPR-like_helical_dom_sf"/>
</dbReference>
<reference evidence="3 4" key="1">
    <citation type="journal article" date="2022" name="Nat. Plants">
        <title>Genomes of leafy and leafless Platanthera orchids illuminate the evolution of mycoheterotrophy.</title>
        <authorList>
            <person name="Li M.H."/>
            <person name="Liu K.W."/>
            <person name="Li Z."/>
            <person name="Lu H.C."/>
            <person name="Ye Q.L."/>
            <person name="Zhang D."/>
            <person name="Wang J.Y."/>
            <person name="Li Y.F."/>
            <person name="Zhong Z.M."/>
            <person name="Liu X."/>
            <person name="Yu X."/>
            <person name="Liu D.K."/>
            <person name="Tu X.D."/>
            <person name="Liu B."/>
            <person name="Hao Y."/>
            <person name="Liao X.Y."/>
            <person name="Jiang Y.T."/>
            <person name="Sun W.H."/>
            <person name="Chen J."/>
            <person name="Chen Y.Q."/>
            <person name="Ai Y."/>
            <person name="Zhai J.W."/>
            <person name="Wu S.S."/>
            <person name="Zhou Z."/>
            <person name="Hsiao Y.Y."/>
            <person name="Wu W.L."/>
            <person name="Chen Y.Y."/>
            <person name="Lin Y.F."/>
            <person name="Hsu J.L."/>
            <person name="Li C.Y."/>
            <person name="Wang Z.W."/>
            <person name="Zhao X."/>
            <person name="Zhong W.Y."/>
            <person name="Ma X.K."/>
            <person name="Ma L."/>
            <person name="Huang J."/>
            <person name="Chen G.Z."/>
            <person name="Huang M.Z."/>
            <person name="Huang L."/>
            <person name="Peng D.H."/>
            <person name="Luo Y.B."/>
            <person name="Zou S.Q."/>
            <person name="Chen S.P."/>
            <person name="Lan S."/>
            <person name="Tsai W.C."/>
            <person name="Van de Peer Y."/>
            <person name="Liu Z.J."/>
        </authorList>
    </citation>
    <scope>NUCLEOTIDE SEQUENCE [LARGE SCALE GENOMIC DNA]</scope>
    <source>
        <strain evidence="3">Lor287</strain>
    </source>
</reference>
<gene>
    <name evidence="3" type="primary">PCMP-E24</name>
    <name evidence="3" type="ORF">KSP39_PZI003508</name>
</gene>
<comment type="caution">
    <text evidence="3">The sequence shown here is derived from an EMBL/GenBank/DDBJ whole genome shotgun (WGS) entry which is preliminary data.</text>
</comment>
<dbReference type="PANTHER" id="PTHR47926">
    <property type="entry name" value="PENTATRICOPEPTIDE REPEAT-CONTAINING PROTEIN"/>
    <property type="match status" value="1"/>
</dbReference>
<dbReference type="EMBL" id="JBBWWQ010000003">
    <property type="protein sequence ID" value="KAK8952180.1"/>
    <property type="molecule type" value="Genomic_DNA"/>
</dbReference>
<organism evidence="3 4">
    <name type="scientific">Platanthera zijinensis</name>
    <dbReference type="NCBI Taxonomy" id="2320716"/>
    <lineage>
        <taxon>Eukaryota</taxon>
        <taxon>Viridiplantae</taxon>
        <taxon>Streptophyta</taxon>
        <taxon>Embryophyta</taxon>
        <taxon>Tracheophyta</taxon>
        <taxon>Spermatophyta</taxon>
        <taxon>Magnoliopsida</taxon>
        <taxon>Liliopsida</taxon>
        <taxon>Asparagales</taxon>
        <taxon>Orchidaceae</taxon>
        <taxon>Orchidoideae</taxon>
        <taxon>Orchideae</taxon>
        <taxon>Orchidinae</taxon>
        <taxon>Platanthera</taxon>
    </lineage>
</organism>
<dbReference type="GO" id="GO:0009451">
    <property type="term" value="P:RNA modification"/>
    <property type="evidence" value="ECO:0007669"/>
    <property type="project" value="InterPro"/>
</dbReference>
<feature type="repeat" description="PPR" evidence="2">
    <location>
        <begin position="482"/>
        <end position="516"/>
    </location>
</feature>
<dbReference type="InterPro" id="IPR002885">
    <property type="entry name" value="PPR_rpt"/>
</dbReference>
<feature type="repeat" description="PPR" evidence="2">
    <location>
        <begin position="142"/>
        <end position="176"/>
    </location>
</feature>
<dbReference type="FunFam" id="1.25.40.10:FF:000682">
    <property type="entry name" value="Pentatricopeptide repeat-containing protein At3g16610"/>
    <property type="match status" value="1"/>
</dbReference>
<evidence type="ECO:0000256" key="2">
    <source>
        <dbReference type="PROSITE-ProRule" id="PRU00708"/>
    </source>
</evidence>
<dbReference type="PANTHER" id="PTHR47926:SF382">
    <property type="entry name" value="PENTACOTRIPEPTIDE-REPEAT REGION OF PRORP DOMAIN-CONTAINING PROTEIN"/>
    <property type="match status" value="1"/>
</dbReference>
<sequence>MPCAPIPLPTTSRILFNQIQRCSPRSWLHPPPAIPAADRLVSTIRSLSSARLLSAAVCAFSHLRLILPHPSSPHLEHPISSLFAASAALRSLSHGSALHALALSMGLLPANPLTLSRLAAFYAACGLLDDARAAVEESTAALAFSWNIVISAFLKNGYPHDAIFSYGAMLERGINPDNFTNSSVLKACAELRDLGLGKQLHQLINSTRPNWDLFVHNALLAMYAKCGAVDAAREVFDEMPERDVVSWNSMVQGYTSDGRWEETSELLERMHRHGFEPNSVTSNTIIRGHVRFGNHAEALRLISHAGRRADIFAVDSVTLILGLKSCAEIGYLKQGKEIHALIVRSACFELENINNSLITLYSKCCAINHARLLFPKSSDRSVVTWNAMIAAFSVTNNIREAIHVLEEMILSKTEPNHTTIVAMLSLCADASELWWGKQLHCYAKRHGFANILPVANSIVDMYCKCGEVSVAHRVFDAMPDPDKISYTALIAGYAAQRDRRDAMKLFDEMIGRGIEPDPITIGAVRAAWRQPMSDLSVAALRLRHG</sequence>
<keyword evidence="1" id="KW-0677">Repeat</keyword>
<feature type="repeat" description="PPR" evidence="2">
    <location>
        <begin position="381"/>
        <end position="415"/>
    </location>
</feature>
<dbReference type="InterPro" id="IPR046960">
    <property type="entry name" value="PPR_At4g14850-like_plant"/>
</dbReference>
<dbReference type="Pfam" id="PF13041">
    <property type="entry name" value="PPR_2"/>
    <property type="match status" value="4"/>
</dbReference>
<evidence type="ECO:0000313" key="3">
    <source>
        <dbReference type="EMBL" id="KAK8952180.1"/>
    </source>
</evidence>
<dbReference type="Gene3D" id="1.25.40.10">
    <property type="entry name" value="Tetratricopeptide repeat domain"/>
    <property type="match status" value="4"/>
</dbReference>
<dbReference type="AlphaFoldDB" id="A0AAP0GD56"/>
<evidence type="ECO:0000256" key="1">
    <source>
        <dbReference type="ARBA" id="ARBA00022737"/>
    </source>
</evidence>
<feature type="repeat" description="PPR" evidence="2">
    <location>
        <begin position="243"/>
        <end position="277"/>
    </location>
</feature>
<accession>A0AAP0GD56</accession>